<sequence>MFANTKTYNQLLTSFPKDSFLSEKHGTKVYVPSNIKSVLDTGKVAFIKHVDQDFSVDKIKHALTINGFKFDSAERIYVKKDNKPTKTINVIFVDKLNCETFLKTGLKSDYLHYDAEPAKPNIQPVQCYKYCKFGHPAEYCKNVEICNKCSGPHEANICTSTDVKCINCGEQHMTTPKQSTKYQRGNHHNSNNNEMIEELIEKMTYTIVHALSSAMQHMVTSIVSMKMHRQQIPPLLPSTLPVNLVTSRRGETMPPPIQGETQAITTQIQPDPP</sequence>
<dbReference type="EMBL" id="CAJOBC010002715">
    <property type="protein sequence ID" value="CAF3747494.1"/>
    <property type="molecule type" value="Genomic_DNA"/>
</dbReference>
<dbReference type="OrthoDB" id="6775559at2759"/>
<evidence type="ECO:0000313" key="3">
    <source>
        <dbReference type="EMBL" id="CAF3747494.1"/>
    </source>
</evidence>
<protein>
    <recommendedName>
        <fullName evidence="5">Gag-like protein</fullName>
    </recommendedName>
</protein>
<feature type="region of interest" description="Disordered" evidence="1">
    <location>
        <begin position="252"/>
        <end position="273"/>
    </location>
</feature>
<organism evidence="2 4">
    <name type="scientific">Didymodactylos carnosus</name>
    <dbReference type="NCBI Taxonomy" id="1234261"/>
    <lineage>
        <taxon>Eukaryota</taxon>
        <taxon>Metazoa</taxon>
        <taxon>Spiralia</taxon>
        <taxon>Gnathifera</taxon>
        <taxon>Rotifera</taxon>
        <taxon>Eurotatoria</taxon>
        <taxon>Bdelloidea</taxon>
        <taxon>Philodinida</taxon>
        <taxon>Philodinidae</taxon>
        <taxon>Didymodactylos</taxon>
    </lineage>
</organism>
<evidence type="ECO:0000313" key="2">
    <source>
        <dbReference type="EMBL" id="CAF0974628.1"/>
    </source>
</evidence>
<dbReference type="EMBL" id="CAJNOQ010002715">
    <property type="protein sequence ID" value="CAF0974628.1"/>
    <property type="molecule type" value="Genomic_DNA"/>
</dbReference>
<evidence type="ECO:0008006" key="5">
    <source>
        <dbReference type="Google" id="ProtNLM"/>
    </source>
</evidence>
<gene>
    <name evidence="2" type="ORF">GPM918_LOCUS12421</name>
    <name evidence="3" type="ORF">SRO942_LOCUS12422</name>
</gene>
<reference evidence="2" key="1">
    <citation type="submission" date="2021-02" db="EMBL/GenBank/DDBJ databases">
        <authorList>
            <person name="Nowell W R."/>
        </authorList>
    </citation>
    <scope>NUCLEOTIDE SEQUENCE</scope>
</reference>
<dbReference type="Proteomes" id="UP000663829">
    <property type="component" value="Unassembled WGS sequence"/>
</dbReference>
<evidence type="ECO:0000256" key="1">
    <source>
        <dbReference type="SAM" id="MobiDB-lite"/>
    </source>
</evidence>
<keyword evidence="4" id="KW-1185">Reference proteome</keyword>
<feature type="compositionally biased region" description="Polar residues" evidence="1">
    <location>
        <begin position="259"/>
        <end position="273"/>
    </location>
</feature>
<comment type="caution">
    <text evidence="2">The sequence shown here is derived from an EMBL/GenBank/DDBJ whole genome shotgun (WGS) entry which is preliminary data.</text>
</comment>
<accession>A0A814F1D1</accession>
<dbReference type="Proteomes" id="UP000681722">
    <property type="component" value="Unassembled WGS sequence"/>
</dbReference>
<evidence type="ECO:0000313" key="4">
    <source>
        <dbReference type="Proteomes" id="UP000663829"/>
    </source>
</evidence>
<dbReference type="AlphaFoldDB" id="A0A814F1D1"/>
<name>A0A814F1D1_9BILA</name>
<proteinExistence type="predicted"/>